<name>M1WT17_9NOST</name>
<sequence>MEAGLVSLNQGNFQEAISILRVVITETEVISVRLKACIVLIIAYVHTGNVFM</sequence>
<accession>M1WT17</accession>
<evidence type="ECO:0000313" key="2">
    <source>
        <dbReference type="Proteomes" id="UP000053051"/>
    </source>
</evidence>
<reference evidence="2" key="2">
    <citation type="submission" date="2016-01" db="EMBL/GenBank/DDBJ databases">
        <title>Diatom-associated endosymboitic cyanobacterium lacks core nitrogen metabolism enzymes.</title>
        <authorList>
            <person name="Hilton J.A."/>
            <person name="Foster R.A."/>
            <person name="Tripp H.J."/>
            <person name="Carter B.J."/>
            <person name="Zehr J.P."/>
            <person name="Villareal T.A."/>
        </authorList>
    </citation>
    <scope>NUCLEOTIDE SEQUENCE [LARGE SCALE GENOMIC DNA]</scope>
    <source>
        <strain evidence="2">HH01</strain>
    </source>
</reference>
<dbReference type="Proteomes" id="UP000053051">
    <property type="component" value="Unassembled WGS sequence"/>
</dbReference>
<organism evidence="1 2">
    <name type="scientific">Richelia intracellularis HH01</name>
    <dbReference type="NCBI Taxonomy" id="1165094"/>
    <lineage>
        <taxon>Bacteria</taxon>
        <taxon>Bacillati</taxon>
        <taxon>Cyanobacteriota</taxon>
        <taxon>Cyanophyceae</taxon>
        <taxon>Nostocales</taxon>
        <taxon>Nostocaceae</taxon>
        <taxon>Richelia</taxon>
    </lineage>
</organism>
<evidence type="ECO:0000313" key="1">
    <source>
        <dbReference type="EMBL" id="CCH67729.1"/>
    </source>
</evidence>
<reference evidence="1 2" key="1">
    <citation type="submission" date="2012-05" db="EMBL/GenBank/DDBJ databases">
        <authorList>
            <person name="Hilton J."/>
        </authorList>
    </citation>
    <scope>NUCLEOTIDE SEQUENCE [LARGE SCALE GENOMIC DNA]</scope>
    <source>
        <strain evidence="1 2">HH01</strain>
    </source>
</reference>
<dbReference type="AlphaFoldDB" id="M1WT17"/>
<protein>
    <submittedName>
        <fullName evidence="1">Uncharacterized protein</fullName>
    </submittedName>
</protein>
<gene>
    <name evidence="1" type="ORF">RINTHH_15740</name>
</gene>
<dbReference type="EMBL" id="CAIY01000054">
    <property type="protein sequence ID" value="CCH67729.1"/>
    <property type="molecule type" value="Genomic_DNA"/>
</dbReference>
<keyword evidence="2" id="KW-1185">Reference proteome</keyword>
<proteinExistence type="predicted"/>
<comment type="caution">
    <text evidence="1">The sequence shown here is derived from an EMBL/GenBank/DDBJ whole genome shotgun (WGS) entry which is preliminary data.</text>
</comment>